<dbReference type="EMBL" id="PYLO01000002">
    <property type="protein sequence ID" value="PST37532.1"/>
    <property type="molecule type" value="Genomic_DNA"/>
</dbReference>
<dbReference type="Gene3D" id="3.40.630.30">
    <property type="match status" value="1"/>
</dbReference>
<dbReference type="AlphaFoldDB" id="A0A2T3FQH9"/>
<gene>
    <name evidence="2" type="ORF">C7U56_06425</name>
</gene>
<keyword evidence="2" id="KW-0808">Transferase</keyword>
<dbReference type="GO" id="GO:0016747">
    <property type="term" value="F:acyltransferase activity, transferring groups other than amino-acyl groups"/>
    <property type="evidence" value="ECO:0007669"/>
    <property type="project" value="InterPro"/>
</dbReference>
<dbReference type="PANTHER" id="PTHR43072">
    <property type="entry name" value="N-ACETYLTRANSFERASE"/>
    <property type="match status" value="1"/>
</dbReference>
<dbReference type="Pfam" id="PF13420">
    <property type="entry name" value="Acetyltransf_4"/>
    <property type="match status" value="1"/>
</dbReference>
<dbReference type="PANTHER" id="PTHR43072:SF8">
    <property type="entry name" value="ACYLTRANSFERASE FABY-RELATED"/>
    <property type="match status" value="1"/>
</dbReference>
<evidence type="ECO:0000259" key="1">
    <source>
        <dbReference type="PROSITE" id="PS51186"/>
    </source>
</evidence>
<dbReference type="InterPro" id="IPR000182">
    <property type="entry name" value="GNAT_dom"/>
</dbReference>
<sequence>MDHTSCRLRLAAIADAPAILEIYAQYMDTPITFETELPSLEEFEGRIRAITAEYPWIVCEDETGRIIGYAYGHKQLERAAYRWNAELSEYLDSRVTSKGIGKRMLLVLLELLKAQGVHTVYSLVTSPNVKSDAMHNGCGFRTMGVCKNTGYKSGKWHDVTWYEKALLPYEDVPAEMIPIGEMEKETVDKILASF</sequence>
<name>A0A2T3FQH9_9CLOT</name>
<dbReference type="InterPro" id="IPR016181">
    <property type="entry name" value="Acyl_CoA_acyltransferase"/>
</dbReference>
<feature type="domain" description="N-acetyltransferase" evidence="1">
    <location>
        <begin position="6"/>
        <end position="168"/>
    </location>
</feature>
<accession>A0A2T3FQH9</accession>
<protein>
    <submittedName>
        <fullName evidence="2">N-acetyltransferase</fullName>
    </submittedName>
</protein>
<organism evidence="2 3">
    <name type="scientific">Clostridium fessum</name>
    <dbReference type="NCBI Taxonomy" id="2126740"/>
    <lineage>
        <taxon>Bacteria</taxon>
        <taxon>Bacillati</taxon>
        <taxon>Bacillota</taxon>
        <taxon>Clostridia</taxon>
        <taxon>Eubacteriales</taxon>
        <taxon>Clostridiaceae</taxon>
        <taxon>Clostridium</taxon>
    </lineage>
</organism>
<evidence type="ECO:0000313" key="3">
    <source>
        <dbReference type="Proteomes" id="UP000241048"/>
    </source>
</evidence>
<comment type="caution">
    <text evidence="2">The sequence shown here is derived from an EMBL/GenBank/DDBJ whole genome shotgun (WGS) entry which is preliminary data.</text>
</comment>
<dbReference type="PROSITE" id="PS51186">
    <property type="entry name" value="GNAT"/>
    <property type="match status" value="1"/>
</dbReference>
<keyword evidence="3" id="KW-1185">Reference proteome</keyword>
<dbReference type="SUPFAM" id="SSF55729">
    <property type="entry name" value="Acyl-CoA N-acyltransferases (Nat)"/>
    <property type="match status" value="1"/>
</dbReference>
<dbReference type="Proteomes" id="UP000241048">
    <property type="component" value="Unassembled WGS sequence"/>
</dbReference>
<proteinExistence type="predicted"/>
<dbReference type="RefSeq" id="WP_107000651.1">
    <property type="nucleotide sequence ID" value="NZ_JAQCYE010000001.1"/>
</dbReference>
<evidence type="ECO:0000313" key="2">
    <source>
        <dbReference type="EMBL" id="PST37532.1"/>
    </source>
</evidence>
<reference evidence="2 3" key="1">
    <citation type="submission" date="2018-03" db="EMBL/GenBank/DDBJ databases">
        <title>Lachnoclostridium SNUG30386 gen.nov., sp.nov., isolated from human faeces.</title>
        <authorList>
            <person name="Seo B."/>
            <person name="Jeon K."/>
            <person name="Ko G."/>
        </authorList>
    </citation>
    <scope>NUCLEOTIDE SEQUENCE [LARGE SCALE GENOMIC DNA]</scope>
    <source>
        <strain evidence="2 3">SNUG30386</strain>
    </source>
</reference>